<evidence type="ECO:0000313" key="1">
    <source>
        <dbReference type="EMBL" id="XCH27058.1"/>
    </source>
</evidence>
<protein>
    <submittedName>
        <fullName evidence="1">Permease prefix domain 2-containing transporter</fullName>
    </submittedName>
</protein>
<name>A0AAU8FSS6_9BACT</name>
<dbReference type="EMBL" id="CP159289">
    <property type="protein sequence ID" value="XCH27058.1"/>
    <property type="molecule type" value="Genomic_DNA"/>
</dbReference>
<dbReference type="InterPro" id="IPR047699">
    <property type="entry name" value="Permease_put_prefix"/>
</dbReference>
<organism evidence="1">
    <name type="scientific">Dyadobacter sp. 676</name>
    <dbReference type="NCBI Taxonomy" id="3088362"/>
    <lineage>
        <taxon>Bacteria</taxon>
        <taxon>Pseudomonadati</taxon>
        <taxon>Bacteroidota</taxon>
        <taxon>Cytophagia</taxon>
        <taxon>Cytophagales</taxon>
        <taxon>Spirosomataceae</taxon>
        <taxon>Dyadobacter</taxon>
    </lineage>
</organism>
<sequence>MKPNTPETPAPPALADKLLSRICAPHLRESILGDLHEEFHYQARSIGPRKARLHYWREALGFIKPRYIRRKSPPLSSHFSIQLRYDPQLLHHCLAHAGFQQDLFVR</sequence>
<dbReference type="AlphaFoldDB" id="A0AAU8FSS6"/>
<dbReference type="RefSeq" id="WP_353722320.1">
    <property type="nucleotide sequence ID" value="NZ_CP159289.1"/>
</dbReference>
<accession>A0AAU8FSS6</accession>
<proteinExistence type="predicted"/>
<dbReference type="NCBIfam" id="NF038404">
    <property type="entry name" value="perm_prefix_2"/>
    <property type="match status" value="1"/>
</dbReference>
<gene>
    <name evidence="1" type="ORF">ABV298_11910</name>
</gene>
<reference evidence="1" key="1">
    <citation type="submission" date="2024-06" db="EMBL/GenBank/DDBJ databases">
        <title>Sequencing and assembly of the genome of Dyadobacter sp. strain 676, a symbiont of Cyamopsis tetragonoloba.</title>
        <authorList>
            <person name="Guro P."/>
            <person name="Sazanova A."/>
            <person name="Kuznetsova I."/>
            <person name="Belimov A."/>
            <person name="Safronova V."/>
        </authorList>
    </citation>
    <scope>NUCLEOTIDE SEQUENCE</scope>
    <source>
        <strain evidence="1">676</strain>
    </source>
</reference>